<dbReference type="Gene3D" id="3.20.20.100">
    <property type="entry name" value="NADP-dependent oxidoreductase domain"/>
    <property type="match status" value="1"/>
</dbReference>
<proteinExistence type="predicted"/>
<gene>
    <name evidence="3" type="ORF">VHEMI04178</name>
</gene>
<dbReference type="HOGENOM" id="CLU_023205_1_1_1"/>
<feature type="domain" description="NADP-dependent oxidoreductase" evidence="2">
    <location>
        <begin position="5"/>
        <end position="321"/>
    </location>
</feature>
<dbReference type="PANTHER" id="PTHR43364:SF4">
    <property type="entry name" value="NAD(P)-LINKED OXIDOREDUCTASE SUPERFAMILY PROTEIN"/>
    <property type="match status" value="1"/>
</dbReference>
<dbReference type="PANTHER" id="PTHR43364">
    <property type="entry name" value="NADH-SPECIFIC METHYLGLYOXAL REDUCTASE-RELATED"/>
    <property type="match status" value="1"/>
</dbReference>
<dbReference type="AlphaFoldDB" id="A0A0A1SUN6"/>
<protein>
    <recommendedName>
        <fullName evidence="2">NADP-dependent oxidoreductase domain-containing protein</fullName>
    </recommendedName>
</protein>
<dbReference type="InterPro" id="IPR036812">
    <property type="entry name" value="NAD(P)_OxRdtase_dom_sf"/>
</dbReference>
<dbReference type="InterPro" id="IPR018170">
    <property type="entry name" value="Aldo/ket_reductase_CS"/>
</dbReference>
<dbReference type="OrthoDB" id="2310150at2759"/>
<organism evidence="3 4">
    <name type="scientific">[Torrubiella] hemipterigena</name>
    <dbReference type="NCBI Taxonomy" id="1531966"/>
    <lineage>
        <taxon>Eukaryota</taxon>
        <taxon>Fungi</taxon>
        <taxon>Dikarya</taxon>
        <taxon>Ascomycota</taxon>
        <taxon>Pezizomycotina</taxon>
        <taxon>Sordariomycetes</taxon>
        <taxon>Hypocreomycetidae</taxon>
        <taxon>Hypocreales</taxon>
        <taxon>Clavicipitaceae</taxon>
        <taxon>Clavicipitaceae incertae sedis</taxon>
        <taxon>'Torrubiella' clade</taxon>
    </lineage>
</organism>
<evidence type="ECO:0000313" key="3">
    <source>
        <dbReference type="EMBL" id="CEJ86697.1"/>
    </source>
</evidence>
<accession>A0A0A1SUN6</accession>
<dbReference type="PROSITE" id="PS00062">
    <property type="entry name" value="ALDOKETO_REDUCTASE_2"/>
    <property type="match status" value="1"/>
</dbReference>
<name>A0A0A1SUN6_9HYPO</name>
<reference evidence="3 4" key="1">
    <citation type="journal article" date="2015" name="Genome Announc.">
        <title>Draft Genome Sequence and Gene Annotation of the Entomopathogenic Fungus Verticillium hemipterigenum.</title>
        <authorList>
            <person name="Horn F."/>
            <person name="Habel A."/>
            <person name="Scharf D.H."/>
            <person name="Dworschak J."/>
            <person name="Brakhage A.A."/>
            <person name="Guthke R."/>
            <person name="Hertweck C."/>
            <person name="Linde J."/>
        </authorList>
    </citation>
    <scope>NUCLEOTIDE SEQUENCE [LARGE SCALE GENOMIC DNA]</scope>
</reference>
<dbReference type="GO" id="GO:0016491">
    <property type="term" value="F:oxidoreductase activity"/>
    <property type="evidence" value="ECO:0007669"/>
    <property type="project" value="UniProtKB-KW"/>
</dbReference>
<dbReference type="InterPro" id="IPR023210">
    <property type="entry name" value="NADP_OxRdtase_dom"/>
</dbReference>
<evidence type="ECO:0000256" key="1">
    <source>
        <dbReference type="ARBA" id="ARBA00023002"/>
    </source>
</evidence>
<dbReference type="SUPFAM" id="SSF51430">
    <property type="entry name" value="NAD(P)-linked oxidoreductase"/>
    <property type="match status" value="1"/>
</dbReference>
<evidence type="ECO:0000313" key="4">
    <source>
        <dbReference type="Proteomes" id="UP000039046"/>
    </source>
</evidence>
<dbReference type="InterPro" id="IPR050523">
    <property type="entry name" value="AKR_Detox_Biosynth"/>
</dbReference>
<keyword evidence="1" id="KW-0560">Oxidoreductase</keyword>
<sequence length="333" mass="36926">MPPYIVFGAGGIGSTPKSFTYTWDTAEKVNELLDALKDMGISELDCAAGYPPTNPRHAETLLGESQAAKKGFIIDTKVLPHKDRKEGGSGKTLDAANAVPSLDRSLELMDVDKVRTLYAHFHDKNTPIAEQAETFHNLYKSGKVEQIGLCNYLFKDLEEYFRVCEEKGFTKPAIYQGNYNVLTRNPEQQLIPLLRKHNCVFYAYSPLAGGFLTGKVTFTSDADKELHRTRWNGESAMTPYVIAYDRPKMHDAIRNIDAICKAADPPVSIQDACLRWLMHHSALQEGDAVILGAKRIDQLQSNVDGIRGGPLSDDIVKVLDAAFASVDDPDMLF</sequence>
<dbReference type="STRING" id="1531966.A0A0A1SUN6"/>
<evidence type="ECO:0000259" key="2">
    <source>
        <dbReference type="Pfam" id="PF00248"/>
    </source>
</evidence>
<keyword evidence="4" id="KW-1185">Reference proteome</keyword>
<dbReference type="Pfam" id="PF00248">
    <property type="entry name" value="Aldo_ket_red"/>
    <property type="match status" value="1"/>
</dbReference>
<dbReference type="EMBL" id="CDHN01000002">
    <property type="protein sequence ID" value="CEJ86697.1"/>
    <property type="molecule type" value="Genomic_DNA"/>
</dbReference>
<dbReference type="Proteomes" id="UP000039046">
    <property type="component" value="Unassembled WGS sequence"/>
</dbReference>